<dbReference type="RefSeq" id="WP_137101210.1">
    <property type="nucleotide sequence ID" value="NZ_CP039865.1"/>
</dbReference>
<reference evidence="4 5" key="1">
    <citation type="submission" date="2019-04" db="EMBL/GenBank/DDBJ databases">
        <title>Phreatobacter aquaticus sp. nov.</title>
        <authorList>
            <person name="Choi A."/>
            <person name="Baek K."/>
        </authorList>
    </citation>
    <scope>NUCLEOTIDE SEQUENCE [LARGE SCALE GENOMIC DNA]</scope>
    <source>
        <strain evidence="4 5">NMCR1094</strain>
    </source>
</reference>
<feature type="short sequence motif" description="GXSXG" evidence="2">
    <location>
        <begin position="141"/>
        <end position="145"/>
    </location>
</feature>
<dbReference type="SUPFAM" id="SSF52151">
    <property type="entry name" value="FabD/lysophospholipase-like"/>
    <property type="match status" value="1"/>
</dbReference>
<dbReference type="Proteomes" id="UP000298588">
    <property type="component" value="Chromosome"/>
</dbReference>
<feature type="active site" description="Proton acceptor" evidence="2">
    <location>
        <position position="287"/>
    </location>
</feature>
<dbReference type="KEGG" id="paqt:E8L99_20055"/>
<feature type="short sequence motif" description="GXGXXG" evidence="2">
    <location>
        <begin position="112"/>
        <end position="117"/>
    </location>
</feature>
<dbReference type="GO" id="GO:0016042">
    <property type="term" value="P:lipid catabolic process"/>
    <property type="evidence" value="ECO:0007669"/>
    <property type="project" value="UniProtKB-UniRule"/>
</dbReference>
<dbReference type="Pfam" id="PF01734">
    <property type="entry name" value="Patatin"/>
    <property type="match status" value="1"/>
</dbReference>
<keyword evidence="2" id="KW-0442">Lipid degradation</keyword>
<evidence type="ECO:0000256" key="2">
    <source>
        <dbReference type="PROSITE-ProRule" id="PRU01161"/>
    </source>
</evidence>
<keyword evidence="5" id="KW-1185">Reference proteome</keyword>
<dbReference type="PROSITE" id="PS51635">
    <property type="entry name" value="PNPLA"/>
    <property type="match status" value="1"/>
</dbReference>
<sequence length="418" mass="45937">MAQSASRRVEPACLPLGEVPFLLPVTMFRFLARVGVLLAILGTGVACTTHERLPAVPRNQALTVQFLGIADARFHLTTEPERFSRVWLAAERRLAATRGRRLETEHMLALSGGGDNGAFGAGILYGWTQRGNRPDFSLVTGVSTGALIAPFAFLGRAYDEQLKAVYTSVDQNDIAIQRPAISVLTSDSLADTAPLARLIARYVTDEMIDQIGQEYGRGRLLLIGTTDLDLGQPVIWNIGAIAASGHPAAGETIRKVLLASASIPGFFPPVPMDVDVSGQRRQEMHVDGGATTQVFLYPANVPLRDLPQDVGARRRVAWIIRNGRTLERPVQVERGLVPVAQRSISTMIAANSMGDIYRMYLVNRRDNVDFNLAHVTSRFTLENDKPFDRTYMNALFEYGRSEITRDAPWAKKPPGFEP</sequence>
<dbReference type="OrthoDB" id="323481at2"/>
<evidence type="ECO:0000313" key="4">
    <source>
        <dbReference type="EMBL" id="QCK87882.1"/>
    </source>
</evidence>
<dbReference type="Gene3D" id="3.40.1090.10">
    <property type="entry name" value="Cytosolic phospholipase A2 catalytic domain"/>
    <property type="match status" value="1"/>
</dbReference>
<keyword evidence="2" id="KW-0378">Hydrolase</keyword>
<evidence type="ECO:0000259" key="3">
    <source>
        <dbReference type="PROSITE" id="PS51635"/>
    </source>
</evidence>
<feature type="active site" description="Nucleophile" evidence="2">
    <location>
        <position position="143"/>
    </location>
</feature>
<evidence type="ECO:0000313" key="5">
    <source>
        <dbReference type="Proteomes" id="UP000298588"/>
    </source>
</evidence>
<dbReference type="AlphaFoldDB" id="A0A4D7QV83"/>
<keyword evidence="1 2" id="KW-0443">Lipid metabolism</keyword>
<gene>
    <name evidence="4" type="ORF">E8L99_20055</name>
</gene>
<feature type="domain" description="PNPLA" evidence="3">
    <location>
        <begin position="108"/>
        <end position="300"/>
    </location>
</feature>
<protein>
    <submittedName>
        <fullName evidence="4">Patatin family protein</fullName>
    </submittedName>
</protein>
<accession>A0A4D7QV83</accession>
<name>A0A4D7QV83_9HYPH</name>
<feature type="short sequence motif" description="DGA/G" evidence="2">
    <location>
        <begin position="287"/>
        <end position="289"/>
    </location>
</feature>
<evidence type="ECO:0000256" key="1">
    <source>
        <dbReference type="ARBA" id="ARBA00023098"/>
    </source>
</evidence>
<organism evidence="4 5">
    <name type="scientific">Phreatobacter aquaticus</name>
    <dbReference type="NCBI Taxonomy" id="2570229"/>
    <lineage>
        <taxon>Bacteria</taxon>
        <taxon>Pseudomonadati</taxon>
        <taxon>Pseudomonadota</taxon>
        <taxon>Alphaproteobacteria</taxon>
        <taxon>Hyphomicrobiales</taxon>
        <taxon>Phreatobacteraceae</taxon>
        <taxon>Phreatobacter</taxon>
    </lineage>
</organism>
<dbReference type="InterPro" id="IPR016035">
    <property type="entry name" value="Acyl_Trfase/lysoPLipase"/>
</dbReference>
<dbReference type="InterPro" id="IPR002641">
    <property type="entry name" value="PNPLA_dom"/>
</dbReference>
<proteinExistence type="predicted"/>
<dbReference type="GO" id="GO:0016787">
    <property type="term" value="F:hydrolase activity"/>
    <property type="evidence" value="ECO:0007669"/>
    <property type="project" value="UniProtKB-UniRule"/>
</dbReference>
<dbReference type="EMBL" id="CP039865">
    <property type="protein sequence ID" value="QCK87882.1"/>
    <property type="molecule type" value="Genomic_DNA"/>
</dbReference>